<protein>
    <submittedName>
        <fullName evidence="2">DUF1294 domain-containing protein</fullName>
    </submittedName>
</protein>
<evidence type="ECO:0000313" key="3">
    <source>
        <dbReference type="Proteomes" id="UP000481030"/>
    </source>
</evidence>
<dbReference type="OrthoDB" id="1698854at2"/>
<proteinExistence type="predicted"/>
<evidence type="ECO:0000313" key="2">
    <source>
        <dbReference type="EMBL" id="KAB2338787.1"/>
    </source>
</evidence>
<dbReference type="Pfam" id="PF06961">
    <property type="entry name" value="DUF1294"/>
    <property type="match status" value="1"/>
</dbReference>
<organism evidence="2 3">
    <name type="scientific">Cytobacillus depressus</name>
    <dbReference type="NCBI Taxonomy" id="1602942"/>
    <lineage>
        <taxon>Bacteria</taxon>
        <taxon>Bacillati</taxon>
        <taxon>Bacillota</taxon>
        <taxon>Bacilli</taxon>
        <taxon>Bacillales</taxon>
        <taxon>Bacillaceae</taxon>
        <taxon>Cytobacillus</taxon>
    </lineage>
</organism>
<name>A0A6L3VE51_9BACI</name>
<keyword evidence="1" id="KW-0472">Membrane</keyword>
<sequence length="87" mass="10141">MINTIITLFFIMNLVGLYLMKIDKKKAKARQFRIRESTLWLVAFLFGAVGMTIGMKTFRHKTKHSQFKYGLPILSIIEIVLFLYAIV</sequence>
<keyword evidence="3" id="KW-1185">Reference proteome</keyword>
<comment type="caution">
    <text evidence="2">The sequence shown here is derived from an EMBL/GenBank/DDBJ whole genome shotgun (WGS) entry which is preliminary data.</text>
</comment>
<dbReference type="RefSeq" id="WP_151533528.1">
    <property type="nucleotide sequence ID" value="NZ_WBOS01000001.1"/>
</dbReference>
<reference evidence="2 3" key="1">
    <citation type="journal article" date="2016" name="Antonie Van Leeuwenhoek">
        <title>Bacillus depressus sp. nov., isolated from soil of a sunflower field.</title>
        <authorList>
            <person name="Wei X."/>
            <person name="Xin D."/>
            <person name="Xin Y."/>
            <person name="Zhang H."/>
            <person name="Wang T."/>
            <person name="Zhang J."/>
        </authorList>
    </citation>
    <scope>NUCLEOTIDE SEQUENCE [LARGE SCALE GENOMIC DNA]</scope>
    <source>
        <strain evidence="2 3">BZ1</strain>
    </source>
</reference>
<dbReference type="Proteomes" id="UP000481030">
    <property type="component" value="Unassembled WGS sequence"/>
</dbReference>
<dbReference type="AlphaFoldDB" id="A0A6L3VE51"/>
<dbReference type="EMBL" id="WBOS01000001">
    <property type="protein sequence ID" value="KAB2338787.1"/>
    <property type="molecule type" value="Genomic_DNA"/>
</dbReference>
<dbReference type="InterPro" id="IPR010718">
    <property type="entry name" value="DUF1294"/>
</dbReference>
<feature type="transmembrane region" description="Helical" evidence="1">
    <location>
        <begin position="6"/>
        <end position="22"/>
    </location>
</feature>
<keyword evidence="1" id="KW-1133">Transmembrane helix</keyword>
<feature type="transmembrane region" description="Helical" evidence="1">
    <location>
        <begin position="34"/>
        <end position="55"/>
    </location>
</feature>
<gene>
    <name evidence="2" type="ORF">F7731_04360</name>
</gene>
<accession>A0A6L3VE51</accession>
<feature type="transmembrane region" description="Helical" evidence="1">
    <location>
        <begin position="67"/>
        <end position="86"/>
    </location>
</feature>
<evidence type="ECO:0000256" key="1">
    <source>
        <dbReference type="SAM" id="Phobius"/>
    </source>
</evidence>
<keyword evidence="1" id="KW-0812">Transmembrane</keyword>